<name>A0ABV3ZAY4_9BACT</name>
<sequence length="277" mass="31494">MKKCISLITFCVLVIVVHAQTLRVASYNLRYDNKGDSGNLWVNRAPIIGALVAFHDFDIFGTQEGLQNQLEDLQKQLPEYSWYGRGRDDGETKGEHSAIFYKKDKFDLVDKGDFWLSQTPEKPGPGWDAKLNRICSWVKLNDKQTKKTFYFFNVHFDHQGVQARVESSKLILKKIKDIAGSNTVIFTGDFNGGHNSEWYKNIAQSGFLNDALKLAKNPYVNNGSFNAFGHSVNSNEIIDHIFLSNGLAVNKYGILTDTYHGKYPSDHYPVMVVLDWK</sequence>
<gene>
    <name evidence="3" type="ORF">QTN47_05935</name>
</gene>
<feature type="chain" id="PRO_5047183539" evidence="1">
    <location>
        <begin position="20"/>
        <end position="277"/>
    </location>
</feature>
<comment type="caution">
    <text evidence="3">The sequence shown here is derived from an EMBL/GenBank/DDBJ whole genome shotgun (WGS) entry which is preliminary data.</text>
</comment>
<evidence type="ECO:0000313" key="4">
    <source>
        <dbReference type="Proteomes" id="UP001560573"/>
    </source>
</evidence>
<dbReference type="InterPro" id="IPR050410">
    <property type="entry name" value="CCR4/nocturin_mRNA_transcr"/>
</dbReference>
<dbReference type="InterPro" id="IPR005135">
    <property type="entry name" value="Endo/exonuclease/phosphatase"/>
</dbReference>
<feature type="domain" description="Endonuclease/exonuclease/phosphatase" evidence="2">
    <location>
        <begin position="26"/>
        <end position="267"/>
    </location>
</feature>
<evidence type="ECO:0000259" key="2">
    <source>
        <dbReference type="Pfam" id="PF03372"/>
    </source>
</evidence>
<dbReference type="RefSeq" id="WP_369328426.1">
    <property type="nucleotide sequence ID" value="NZ_JAULBC010000002.1"/>
</dbReference>
<evidence type="ECO:0000313" key="3">
    <source>
        <dbReference type="EMBL" id="MEX6687023.1"/>
    </source>
</evidence>
<keyword evidence="3" id="KW-0378">Hydrolase</keyword>
<proteinExistence type="predicted"/>
<keyword evidence="3" id="KW-0540">Nuclease</keyword>
<dbReference type="GO" id="GO:0004519">
    <property type="term" value="F:endonuclease activity"/>
    <property type="evidence" value="ECO:0007669"/>
    <property type="project" value="UniProtKB-KW"/>
</dbReference>
<protein>
    <submittedName>
        <fullName evidence="3">Endonuclease/exonuclease/phosphatase family protein</fullName>
    </submittedName>
</protein>
<keyword evidence="3" id="KW-0255">Endonuclease</keyword>
<dbReference type="SUPFAM" id="SSF56219">
    <property type="entry name" value="DNase I-like"/>
    <property type="match status" value="1"/>
</dbReference>
<dbReference type="Gene3D" id="3.60.10.10">
    <property type="entry name" value="Endonuclease/exonuclease/phosphatase"/>
    <property type="match status" value="1"/>
</dbReference>
<dbReference type="Proteomes" id="UP001560573">
    <property type="component" value="Unassembled WGS sequence"/>
</dbReference>
<keyword evidence="4" id="KW-1185">Reference proteome</keyword>
<keyword evidence="1" id="KW-0732">Signal</keyword>
<reference evidence="3 4" key="1">
    <citation type="submission" date="2023-07" db="EMBL/GenBank/DDBJ databases">
        <authorList>
            <person name="Lian W.-H."/>
        </authorList>
    </citation>
    <scope>NUCLEOTIDE SEQUENCE [LARGE SCALE GENOMIC DNA]</scope>
    <source>
        <strain evidence="3 4">SYSU DXS3180</strain>
    </source>
</reference>
<dbReference type="CDD" id="cd09083">
    <property type="entry name" value="EEP-1"/>
    <property type="match status" value="1"/>
</dbReference>
<accession>A0ABV3ZAY4</accession>
<organism evidence="3 4">
    <name type="scientific">Danxiaibacter flavus</name>
    <dbReference type="NCBI Taxonomy" id="3049108"/>
    <lineage>
        <taxon>Bacteria</taxon>
        <taxon>Pseudomonadati</taxon>
        <taxon>Bacteroidota</taxon>
        <taxon>Chitinophagia</taxon>
        <taxon>Chitinophagales</taxon>
        <taxon>Chitinophagaceae</taxon>
        <taxon>Danxiaibacter</taxon>
    </lineage>
</organism>
<dbReference type="PANTHER" id="PTHR12121">
    <property type="entry name" value="CARBON CATABOLITE REPRESSOR PROTEIN 4"/>
    <property type="match status" value="1"/>
</dbReference>
<dbReference type="InterPro" id="IPR036691">
    <property type="entry name" value="Endo/exonu/phosph_ase_sf"/>
</dbReference>
<evidence type="ECO:0000256" key="1">
    <source>
        <dbReference type="SAM" id="SignalP"/>
    </source>
</evidence>
<dbReference type="Pfam" id="PF03372">
    <property type="entry name" value="Exo_endo_phos"/>
    <property type="match status" value="1"/>
</dbReference>
<dbReference type="PANTHER" id="PTHR12121:SF36">
    <property type="entry name" value="ENDONUCLEASE_EXONUCLEASE_PHOSPHATASE DOMAIN-CONTAINING PROTEIN"/>
    <property type="match status" value="1"/>
</dbReference>
<feature type="signal peptide" evidence="1">
    <location>
        <begin position="1"/>
        <end position="19"/>
    </location>
</feature>
<dbReference type="EMBL" id="JAULBC010000002">
    <property type="protein sequence ID" value="MEX6687023.1"/>
    <property type="molecule type" value="Genomic_DNA"/>
</dbReference>